<evidence type="ECO:0000313" key="3">
    <source>
        <dbReference type="Proteomes" id="UP001195769"/>
    </source>
</evidence>
<feature type="compositionally biased region" description="Acidic residues" evidence="1">
    <location>
        <begin position="89"/>
        <end position="109"/>
    </location>
</feature>
<feature type="region of interest" description="Disordered" evidence="1">
    <location>
        <begin position="1"/>
        <end position="64"/>
    </location>
</feature>
<dbReference type="AlphaFoldDB" id="A0AAD4E714"/>
<reference evidence="2" key="1">
    <citation type="journal article" date="2020" name="New Phytol.">
        <title>Comparative genomics reveals dynamic genome evolution in host specialist ectomycorrhizal fungi.</title>
        <authorList>
            <person name="Lofgren L.A."/>
            <person name="Nguyen N.H."/>
            <person name="Vilgalys R."/>
            <person name="Ruytinx J."/>
            <person name="Liao H.L."/>
            <person name="Branco S."/>
            <person name="Kuo A."/>
            <person name="LaButti K."/>
            <person name="Lipzen A."/>
            <person name="Andreopoulos W."/>
            <person name="Pangilinan J."/>
            <person name="Riley R."/>
            <person name="Hundley H."/>
            <person name="Na H."/>
            <person name="Barry K."/>
            <person name="Grigoriev I.V."/>
            <person name="Stajich J.E."/>
            <person name="Kennedy P.G."/>
        </authorList>
    </citation>
    <scope>NUCLEOTIDE SEQUENCE</scope>
    <source>
        <strain evidence="2">FC203</strain>
    </source>
</reference>
<feature type="compositionally biased region" description="Polar residues" evidence="1">
    <location>
        <begin position="42"/>
        <end position="56"/>
    </location>
</feature>
<organism evidence="2 3">
    <name type="scientific">Suillus fuscotomentosus</name>
    <dbReference type="NCBI Taxonomy" id="1912939"/>
    <lineage>
        <taxon>Eukaryota</taxon>
        <taxon>Fungi</taxon>
        <taxon>Dikarya</taxon>
        <taxon>Basidiomycota</taxon>
        <taxon>Agaricomycotina</taxon>
        <taxon>Agaricomycetes</taxon>
        <taxon>Agaricomycetidae</taxon>
        <taxon>Boletales</taxon>
        <taxon>Suillineae</taxon>
        <taxon>Suillaceae</taxon>
        <taxon>Suillus</taxon>
    </lineage>
</organism>
<dbReference type="EMBL" id="JABBWK010000025">
    <property type="protein sequence ID" value="KAG1900755.1"/>
    <property type="molecule type" value="Genomic_DNA"/>
</dbReference>
<dbReference type="GeneID" id="64671249"/>
<evidence type="ECO:0000256" key="1">
    <source>
        <dbReference type="SAM" id="MobiDB-lite"/>
    </source>
</evidence>
<sequence>MPPKVGSSCSAKNTTSVKHTKATKKRPTRKNAKAIKKPGKNTGLNLPLNSDTSQVSVHAEQPQPPVSYKHFVSLINSEGMDKDFQDNEIEEDEMEEGDIGDNEMEDDNEGFGQLGPPWGYA</sequence>
<dbReference type="Proteomes" id="UP001195769">
    <property type="component" value="Unassembled WGS sequence"/>
</dbReference>
<accession>A0AAD4E714</accession>
<keyword evidence="3" id="KW-1185">Reference proteome</keyword>
<feature type="compositionally biased region" description="Polar residues" evidence="1">
    <location>
        <begin position="7"/>
        <end position="17"/>
    </location>
</feature>
<evidence type="ECO:0000313" key="2">
    <source>
        <dbReference type="EMBL" id="KAG1900755.1"/>
    </source>
</evidence>
<dbReference type="RefSeq" id="XP_041226331.1">
    <property type="nucleotide sequence ID" value="XM_041376951.1"/>
</dbReference>
<name>A0AAD4E714_9AGAM</name>
<proteinExistence type="predicted"/>
<protein>
    <submittedName>
        <fullName evidence="2">Uncharacterized protein</fullName>
    </submittedName>
</protein>
<feature type="region of interest" description="Disordered" evidence="1">
    <location>
        <begin position="89"/>
        <end position="121"/>
    </location>
</feature>
<comment type="caution">
    <text evidence="2">The sequence shown here is derived from an EMBL/GenBank/DDBJ whole genome shotgun (WGS) entry which is preliminary data.</text>
</comment>
<gene>
    <name evidence="2" type="ORF">F5891DRAFT_979985</name>
</gene>
<feature type="compositionally biased region" description="Basic residues" evidence="1">
    <location>
        <begin position="18"/>
        <end position="39"/>
    </location>
</feature>